<dbReference type="Gene3D" id="4.10.280.10">
    <property type="entry name" value="Helix-loop-helix DNA-binding domain"/>
    <property type="match status" value="1"/>
</dbReference>
<dbReference type="PANTHER" id="PTHR10985">
    <property type="entry name" value="BASIC HELIX-LOOP-HELIX TRANSCRIPTION FACTOR, HES-RELATED"/>
    <property type="match status" value="1"/>
</dbReference>
<dbReference type="EMBL" id="JAVHJS010000012">
    <property type="protein sequence ID" value="KAK2840832.1"/>
    <property type="molecule type" value="Genomic_DNA"/>
</dbReference>
<dbReference type="InterPro" id="IPR011598">
    <property type="entry name" value="bHLH_dom"/>
</dbReference>
<evidence type="ECO:0000313" key="8">
    <source>
        <dbReference type="EMBL" id="KAK2840832.1"/>
    </source>
</evidence>
<keyword evidence="4" id="KW-0804">Transcription</keyword>
<dbReference type="InterPro" id="IPR003650">
    <property type="entry name" value="Orange_dom"/>
</dbReference>
<dbReference type="SUPFAM" id="SSF47459">
    <property type="entry name" value="HLH, helix-loop-helix DNA-binding domain"/>
    <property type="match status" value="1"/>
</dbReference>
<accession>A0AA88MQ04</accession>
<dbReference type="GO" id="GO:0003677">
    <property type="term" value="F:DNA binding"/>
    <property type="evidence" value="ECO:0007669"/>
    <property type="project" value="InterPro"/>
</dbReference>
<dbReference type="PROSITE" id="PS50888">
    <property type="entry name" value="BHLH"/>
    <property type="match status" value="1"/>
</dbReference>
<gene>
    <name evidence="8" type="ORF">Q7C36_012411</name>
</gene>
<reference evidence="8" key="1">
    <citation type="submission" date="2023-08" db="EMBL/GenBank/DDBJ databases">
        <title>Pelteobagrus vachellii genome.</title>
        <authorList>
            <person name="Liu H."/>
        </authorList>
    </citation>
    <scope>NUCLEOTIDE SEQUENCE</scope>
    <source>
        <strain evidence="8">PRFRI_2022a</strain>
        <tissue evidence="8">Muscle</tissue>
    </source>
</reference>
<evidence type="ECO:0000256" key="2">
    <source>
        <dbReference type="ARBA" id="ARBA00022491"/>
    </source>
</evidence>
<comment type="caution">
    <text evidence="8">The sequence shown here is derived from an EMBL/GenBank/DDBJ whole genome shotgun (WGS) entry which is preliminary data.</text>
</comment>
<dbReference type="GO" id="GO:0005634">
    <property type="term" value="C:nucleus"/>
    <property type="evidence" value="ECO:0007669"/>
    <property type="project" value="UniProtKB-SubCell"/>
</dbReference>
<name>A0AA88MQ04_TACVA</name>
<evidence type="ECO:0000256" key="1">
    <source>
        <dbReference type="ARBA" id="ARBA00004123"/>
    </source>
</evidence>
<feature type="domain" description="Orange" evidence="7">
    <location>
        <begin position="88"/>
        <end position="120"/>
    </location>
</feature>
<dbReference type="FunFam" id="4.10.280.10:FF:000077">
    <property type="entry name" value="transcription factor HES-3 isoform X2"/>
    <property type="match status" value="1"/>
</dbReference>
<protein>
    <submittedName>
        <fullName evidence="8">Uncharacterized protein</fullName>
    </submittedName>
</protein>
<keyword evidence="2" id="KW-0678">Repressor</keyword>
<sequence length="206" mass="23061">MVAASESSIKTKVSGGKKISKPLMEKKRRARINTCLDQLKTLLEGFYSNNIRKRKFEKADILELTVKHLKHLQNTEKVSAVNSAITEYQAGFRTCIAGVHQYLLMSNANPALRSNALAHLSNALLCLSARLPDSSTADSDGSLKARTPTSPRTDVMCLLTDVKVSQNVKRKRTEISNKEKTTHKHIVVNQNCSASTNLQHNYWRPW</sequence>
<evidence type="ECO:0000259" key="6">
    <source>
        <dbReference type="PROSITE" id="PS50888"/>
    </source>
</evidence>
<dbReference type="Proteomes" id="UP001187315">
    <property type="component" value="Unassembled WGS sequence"/>
</dbReference>
<dbReference type="AlphaFoldDB" id="A0AA88MQ04"/>
<keyword evidence="5" id="KW-0539">Nucleus</keyword>
<keyword evidence="3" id="KW-0805">Transcription regulation</keyword>
<feature type="domain" description="BHLH" evidence="6">
    <location>
        <begin position="16"/>
        <end position="72"/>
    </location>
</feature>
<evidence type="ECO:0000313" key="9">
    <source>
        <dbReference type="Proteomes" id="UP001187315"/>
    </source>
</evidence>
<comment type="subcellular location">
    <subcellularLocation>
        <location evidence="1">Nucleus</location>
    </subcellularLocation>
</comment>
<evidence type="ECO:0000256" key="3">
    <source>
        <dbReference type="ARBA" id="ARBA00023015"/>
    </source>
</evidence>
<dbReference type="InterPro" id="IPR050370">
    <property type="entry name" value="HES_HEY"/>
</dbReference>
<keyword evidence="9" id="KW-1185">Reference proteome</keyword>
<evidence type="ECO:0000259" key="7">
    <source>
        <dbReference type="PROSITE" id="PS51054"/>
    </source>
</evidence>
<dbReference type="Pfam" id="PF00010">
    <property type="entry name" value="HLH"/>
    <property type="match status" value="1"/>
</dbReference>
<dbReference type="SMART" id="SM00353">
    <property type="entry name" value="HLH"/>
    <property type="match status" value="1"/>
</dbReference>
<dbReference type="InterPro" id="IPR036638">
    <property type="entry name" value="HLH_DNA-bd_sf"/>
</dbReference>
<dbReference type="GO" id="GO:0046983">
    <property type="term" value="F:protein dimerization activity"/>
    <property type="evidence" value="ECO:0007669"/>
    <property type="project" value="InterPro"/>
</dbReference>
<dbReference type="GO" id="GO:0006355">
    <property type="term" value="P:regulation of DNA-templated transcription"/>
    <property type="evidence" value="ECO:0007669"/>
    <property type="project" value="InterPro"/>
</dbReference>
<organism evidence="8 9">
    <name type="scientific">Tachysurus vachellii</name>
    <name type="common">Darkbarbel catfish</name>
    <name type="synonym">Pelteobagrus vachellii</name>
    <dbReference type="NCBI Taxonomy" id="175792"/>
    <lineage>
        <taxon>Eukaryota</taxon>
        <taxon>Metazoa</taxon>
        <taxon>Chordata</taxon>
        <taxon>Craniata</taxon>
        <taxon>Vertebrata</taxon>
        <taxon>Euteleostomi</taxon>
        <taxon>Actinopterygii</taxon>
        <taxon>Neopterygii</taxon>
        <taxon>Teleostei</taxon>
        <taxon>Ostariophysi</taxon>
        <taxon>Siluriformes</taxon>
        <taxon>Bagridae</taxon>
        <taxon>Tachysurus</taxon>
    </lineage>
</organism>
<dbReference type="PROSITE" id="PS51054">
    <property type="entry name" value="ORANGE"/>
    <property type="match status" value="1"/>
</dbReference>
<evidence type="ECO:0000256" key="4">
    <source>
        <dbReference type="ARBA" id="ARBA00023163"/>
    </source>
</evidence>
<proteinExistence type="predicted"/>
<dbReference type="SUPFAM" id="SSF158457">
    <property type="entry name" value="Orange domain-like"/>
    <property type="match status" value="1"/>
</dbReference>
<evidence type="ECO:0000256" key="5">
    <source>
        <dbReference type="ARBA" id="ARBA00023242"/>
    </source>
</evidence>